<dbReference type="EMBL" id="CP097289">
    <property type="protein sequence ID" value="UQT55334.1"/>
    <property type="molecule type" value="Genomic_DNA"/>
</dbReference>
<reference evidence="1 2" key="1">
    <citation type="submission" date="2022-05" db="EMBL/GenBank/DDBJ databases">
        <authorList>
            <person name="Zhou X."/>
            <person name="Li K."/>
            <person name="Man Y."/>
        </authorList>
    </citation>
    <scope>NUCLEOTIDE SEQUENCE [LARGE SCALE GENOMIC DNA]</scope>
    <source>
        <strain evidence="1 2">MS405</strain>
    </source>
</reference>
<dbReference type="Proteomes" id="UP000829992">
    <property type="component" value="Chromosome"/>
</dbReference>
<dbReference type="RefSeq" id="WP_249586823.1">
    <property type="nucleotide sequence ID" value="NZ_BAAAQL010000008.1"/>
</dbReference>
<evidence type="ECO:0000313" key="1">
    <source>
        <dbReference type="EMBL" id="UQT55334.1"/>
    </source>
</evidence>
<sequence>MVVLVGTVTLESDAGLVLGTVDVGGGVAALLVPARGPRERWSVDVLGAGVQLKNAATGRLLGVPAAEFGAVVTTLSSGMGHTTWTAVPNGDGVALQLAGHDLWIEAEDPLTNPPQFLIAAAGQAGTSCGTCWTVRPVDEGP</sequence>
<organism evidence="1 2">
    <name type="scientific">Streptomyces durmitorensis</name>
    <dbReference type="NCBI Taxonomy" id="319947"/>
    <lineage>
        <taxon>Bacteria</taxon>
        <taxon>Bacillati</taxon>
        <taxon>Actinomycetota</taxon>
        <taxon>Actinomycetes</taxon>
        <taxon>Kitasatosporales</taxon>
        <taxon>Streptomycetaceae</taxon>
        <taxon>Streptomyces</taxon>
    </lineage>
</organism>
<accession>A0ABY4PQ71</accession>
<proteinExistence type="predicted"/>
<evidence type="ECO:0000313" key="2">
    <source>
        <dbReference type="Proteomes" id="UP000829992"/>
    </source>
</evidence>
<keyword evidence="2" id="KW-1185">Reference proteome</keyword>
<name>A0ABY4PQ71_9ACTN</name>
<gene>
    <name evidence="1" type="ORF">M4V62_09615</name>
</gene>
<protein>
    <submittedName>
        <fullName evidence="1">RICIN domain-containing protein</fullName>
    </submittedName>
</protein>